<dbReference type="RefSeq" id="WP_057636855.1">
    <property type="nucleotide sequence ID" value="NZ_LDJM01000008.1"/>
</dbReference>
<protein>
    <submittedName>
        <fullName evidence="3">Uncharacterized protein</fullName>
    </submittedName>
</protein>
<feature type="region of interest" description="Disordered" evidence="1">
    <location>
        <begin position="102"/>
        <end position="122"/>
    </location>
</feature>
<accession>A0A0R0DL58</accession>
<dbReference type="AlphaFoldDB" id="A0A0R0DL58"/>
<comment type="caution">
    <text evidence="3">The sequence shown here is derived from an EMBL/GenBank/DDBJ whole genome shotgun (WGS) entry which is preliminary data.</text>
</comment>
<dbReference type="STRING" id="336566.ABB30_03155"/>
<gene>
    <name evidence="3" type="ORF">ABB30_03155</name>
</gene>
<reference evidence="3 4" key="1">
    <citation type="submission" date="2015-05" db="EMBL/GenBank/DDBJ databases">
        <title>Genome sequencing and analysis of members of genus Stenotrophomonas.</title>
        <authorList>
            <person name="Patil P.P."/>
            <person name="Midha S."/>
            <person name="Patil P.B."/>
        </authorList>
    </citation>
    <scope>NUCLEOTIDE SEQUENCE [LARGE SCALE GENOMIC DNA]</scope>
    <source>
        <strain evidence="3 4">DSM 24757</strain>
    </source>
</reference>
<dbReference type="Proteomes" id="UP000050956">
    <property type="component" value="Unassembled WGS sequence"/>
</dbReference>
<name>A0A0R0DL58_9GAMM</name>
<proteinExistence type="predicted"/>
<evidence type="ECO:0000313" key="4">
    <source>
        <dbReference type="Proteomes" id="UP000050956"/>
    </source>
</evidence>
<keyword evidence="4" id="KW-1185">Reference proteome</keyword>
<evidence type="ECO:0000256" key="1">
    <source>
        <dbReference type="SAM" id="MobiDB-lite"/>
    </source>
</evidence>
<feature type="transmembrane region" description="Helical" evidence="2">
    <location>
        <begin position="12"/>
        <end position="32"/>
    </location>
</feature>
<evidence type="ECO:0000313" key="3">
    <source>
        <dbReference type="EMBL" id="KRG78772.1"/>
    </source>
</evidence>
<keyword evidence="2" id="KW-0472">Membrane</keyword>
<keyword evidence="2" id="KW-0812">Transmembrane</keyword>
<dbReference type="PATRIC" id="fig|336566.3.peg.3060"/>
<sequence>MKHRRLLHGARFWLWVFLLVAYSAAAVGVLLIDTHEYRNLSQVKLTTVDSPLDQRRAGASQAAAVYRAQSGMPFSTLPAGSSLQILWPDGSAETVLILDPASPLGTQPLEGSQVTAEKTGAR</sequence>
<dbReference type="OrthoDB" id="6001562at2"/>
<organism evidence="3 4">
    <name type="scientific">Stenotrophomonas ginsengisoli</name>
    <dbReference type="NCBI Taxonomy" id="336566"/>
    <lineage>
        <taxon>Bacteria</taxon>
        <taxon>Pseudomonadati</taxon>
        <taxon>Pseudomonadota</taxon>
        <taxon>Gammaproteobacteria</taxon>
        <taxon>Lysobacterales</taxon>
        <taxon>Lysobacteraceae</taxon>
        <taxon>Stenotrophomonas</taxon>
    </lineage>
</organism>
<evidence type="ECO:0000256" key="2">
    <source>
        <dbReference type="SAM" id="Phobius"/>
    </source>
</evidence>
<keyword evidence="2" id="KW-1133">Transmembrane helix</keyword>
<dbReference type="EMBL" id="LDJM01000008">
    <property type="protein sequence ID" value="KRG78772.1"/>
    <property type="molecule type" value="Genomic_DNA"/>
</dbReference>